<comment type="caution">
    <text evidence="1">The sequence shown here is derived from an EMBL/GenBank/DDBJ whole genome shotgun (WGS) entry which is preliminary data.</text>
</comment>
<reference evidence="1" key="1">
    <citation type="journal article" date="2015" name="Nature">
        <title>Complex archaea that bridge the gap between prokaryotes and eukaryotes.</title>
        <authorList>
            <person name="Spang A."/>
            <person name="Saw J.H."/>
            <person name="Jorgensen S.L."/>
            <person name="Zaremba-Niedzwiedzka K."/>
            <person name="Martijn J."/>
            <person name="Lind A.E."/>
            <person name="van Eijk R."/>
            <person name="Schleper C."/>
            <person name="Guy L."/>
            <person name="Ettema T.J."/>
        </authorList>
    </citation>
    <scope>NUCLEOTIDE SEQUENCE</scope>
</reference>
<proteinExistence type="predicted"/>
<protein>
    <submittedName>
        <fullName evidence="1">Uncharacterized protein</fullName>
    </submittedName>
</protein>
<sequence>MDRRKYHLNQLVDDDDLNAGETNTYNAIGNLMSDIGIFGIISGGDITEQAAPSMSVDMTTPFIGYDQDGERIYKATGDVIVCSVDYLGNPTVPSTPGDGVWISIHGRFTYTEEDPKVIKGDTKYLTWKESYEWRVVAGTAAATPGHTKPAKPADAILIADIELIFGQTTILTADINESRKDTFVFTAATGVSVSGGAWTKLDAAVLNVQTALDSADNELISRDGSGDVDQTILPDGNTRDLGSAAKVWGELHATDITVYNAILPSATGKAFGSAGARFDAWLEDALLYGTLALSSSRTPSLIIGTENATIESGGWIHNGANLDCTNDLGFTNIPLIGIPDGVTITDVDIRWQQAAAGTGDTAAKLFKRTLIAGSTQVGGTLTIGGYGSFRTDGLSGLSEVVDRATNHYFIQLQAGQGSTYNAAAVKISYTWTNLLAALDAC</sequence>
<gene>
    <name evidence="1" type="ORF">LCGC14_0258610</name>
</gene>
<dbReference type="EMBL" id="LAZR01000138">
    <property type="protein sequence ID" value="KKN87406.1"/>
    <property type="molecule type" value="Genomic_DNA"/>
</dbReference>
<name>A0A0F9WMS1_9ZZZZ</name>
<organism evidence="1">
    <name type="scientific">marine sediment metagenome</name>
    <dbReference type="NCBI Taxonomy" id="412755"/>
    <lineage>
        <taxon>unclassified sequences</taxon>
        <taxon>metagenomes</taxon>
        <taxon>ecological metagenomes</taxon>
    </lineage>
</organism>
<accession>A0A0F9WMS1</accession>
<dbReference type="AlphaFoldDB" id="A0A0F9WMS1"/>
<evidence type="ECO:0000313" key="1">
    <source>
        <dbReference type="EMBL" id="KKN87406.1"/>
    </source>
</evidence>